<feature type="domain" description="Cwf19-like protein C-terminal" evidence="3">
    <location>
        <begin position="351"/>
        <end position="445"/>
    </location>
</feature>
<dbReference type="OMA" id="PWHVGLQ"/>
<evidence type="ECO:0000259" key="3">
    <source>
        <dbReference type="Pfam" id="PF04676"/>
    </source>
</evidence>
<feature type="region of interest" description="Disordered" evidence="2">
    <location>
        <begin position="101"/>
        <end position="136"/>
    </location>
</feature>
<dbReference type="Proteomes" id="UP000015104">
    <property type="component" value="Unassembled WGS sequence"/>
</dbReference>
<dbReference type="Pfam" id="PF04676">
    <property type="entry name" value="CwfJ_C_2"/>
    <property type="match status" value="1"/>
</dbReference>
<feature type="domain" description="Cwf19-like C-terminal" evidence="4">
    <location>
        <begin position="230"/>
        <end position="342"/>
    </location>
</feature>
<keyword evidence="6" id="KW-1185">Reference proteome</keyword>
<dbReference type="EnsemblMetazoa" id="tetur12g03150.1">
    <property type="protein sequence ID" value="tetur12g03150.1"/>
    <property type="gene ID" value="tetur12g03150"/>
</dbReference>
<evidence type="ECO:0000313" key="5">
    <source>
        <dbReference type="EnsemblMetazoa" id="tetur12g03150.1"/>
    </source>
</evidence>
<proteinExistence type="inferred from homology"/>
<dbReference type="STRING" id="32264.T1KIZ5"/>
<dbReference type="eggNOG" id="KOG2477">
    <property type="taxonomic scope" value="Eukaryota"/>
</dbReference>
<dbReference type="InterPro" id="IPR040194">
    <property type="entry name" value="Cwf19-like"/>
</dbReference>
<dbReference type="AlphaFoldDB" id="T1KIZ5"/>
<comment type="similarity">
    <text evidence="1">Belongs to the CWF19 family.</text>
</comment>
<dbReference type="PANTHER" id="PTHR12072">
    <property type="entry name" value="CWF19, CELL CYCLE CONTROL PROTEIN"/>
    <property type="match status" value="1"/>
</dbReference>
<dbReference type="Pfam" id="PF04677">
    <property type="entry name" value="CwfJ_C_1"/>
    <property type="match status" value="1"/>
</dbReference>
<dbReference type="PANTHER" id="PTHR12072:SF5">
    <property type="entry name" value="CWF19-LIKE PROTEIN 2"/>
    <property type="match status" value="1"/>
</dbReference>
<gene>
    <name evidence="5" type="primary">107364641</name>
</gene>
<dbReference type="GO" id="GO:0000398">
    <property type="term" value="P:mRNA splicing, via spliceosome"/>
    <property type="evidence" value="ECO:0007669"/>
    <property type="project" value="TreeGrafter"/>
</dbReference>
<evidence type="ECO:0000313" key="6">
    <source>
        <dbReference type="Proteomes" id="UP000015104"/>
    </source>
</evidence>
<dbReference type="EMBL" id="CAEY01000115">
    <property type="status" value="NOT_ANNOTATED_CDS"/>
    <property type="molecule type" value="Genomic_DNA"/>
</dbReference>
<dbReference type="HOGENOM" id="CLU_015540_3_1_1"/>
<evidence type="ECO:0008006" key="7">
    <source>
        <dbReference type="Google" id="ProtNLM"/>
    </source>
</evidence>
<accession>T1KIZ5</accession>
<name>T1KIZ5_TETUR</name>
<evidence type="ECO:0000256" key="1">
    <source>
        <dbReference type="ARBA" id="ARBA00006795"/>
    </source>
</evidence>
<evidence type="ECO:0000256" key="2">
    <source>
        <dbReference type="SAM" id="MobiDB-lite"/>
    </source>
</evidence>
<reference evidence="6" key="1">
    <citation type="submission" date="2011-08" db="EMBL/GenBank/DDBJ databases">
        <authorList>
            <person name="Rombauts S."/>
        </authorList>
    </citation>
    <scope>NUCLEOTIDE SEQUENCE</scope>
    <source>
        <strain evidence="6">London</strain>
    </source>
</reference>
<evidence type="ECO:0000259" key="4">
    <source>
        <dbReference type="Pfam" id="PF04677"/>
    </source>
</evidence>
<protein>
    <recommendedName>
        <fullName evidence="7">Cwf19-like C-terminal domain-containing protein</fullName>
    </recommendedName>
</protein>
<feature type="region of interest" description="Disordered" evidence="2">
    <location>
        <begin position="29"/>
        <end position="72"/>
    </location>
</feature>
<dbReference type="InterPro" id="IPR006767">
    <property type="entry name" value="Cwf19-like_C_dom-2"/>
</dbReference>
<feature type="compositionally biased region" description="Polar residues" evidence="2">
    <location>
        <begin position="29"/>
        <end position="41"/>
    </location>
</feature>
<dbReference type="KEGG" id="tut:107364641"/>
<dbReference type="GO" id="GO:0071014">
    <property type="term" value="C:post-mRNA release spliceosomal complex"/>
    <property type="evidence" value="ECO:0007669"/>
    <property type="project" value="TreeGrafter"/>
</dbReference>
<dbReference type="InterPro" id="IPR006768">
    <property type="entry name" value="Cwf19-like_C_dom-1"/>
</dbReference>
<dbReference type="OrthoDB" id="2113965at2759"/>
<feature type="compositionally biased region" description="Low complexity" evidence="2">
    <location>
        <begin position="106"/>
        <end position="126"/>
    </location>
</feature>
<reference evidence="5" key="2">
    <citation type="submission" date="2015-06" db="UniProtKB">
        <authorList>
            <consortium name="EnsemblMetazoa"/>
        </authorList>
    </citation>
    <scope>IDENTIFICATION</scope>
</reference>
<organism evidence="5 6">
    <name type="scientific">Tetranychus urticae</name>
    <name type="common">Two-spotted spider mite</name>
    <dbReference type="NCBI Taxonomy" id="32264"/>
    <lineage>
        <taxon>Eukaryota</taxon>
        <taxon>Metazoa</taxon>
        <taxon>Ecdysozoa</taxon>
        <taxon>Arthropoda</taxon>
        <taxon>Chelicerata</taxon>
        <taxon>Arachnida</taxon>
        <taxon>Acari</taxon>
        <taxon>Acariformes</taxon>
        <taxon>Trombidiformes</taxon>
        <taxon>Prostigmata</taxon>
        <taxon>Eleutherengona</taxon>
        <taxon>Raphignathae</taxon>
        <taxon>Tetranychoidea</taxon>
        <taxon>Tetranychidae</taxon>
        <taxon>Tetranychus</taxon>
    </lineage>
</organism>
<sequence length="455" mass="53065">MDANMISAKMLKAEMMGDMNRVAELKQQLEQLNKTQSFSQKQTRRDNNYHSNNNESRNQQKSRNPNRGNADELNKLNAKIIKAEMMGDSERVKELKAQLEGLQNPSNQRSSSSEESQSFVRVSQESKTNVHSQEQDELLASRLSGCTSDPQKNAKLKQLSKKISDDRFSLKEMFVSAKRGEVEDEAKLFIKSSSKLINADDEYEEVVRKGNKKRREDKEERPKVFTEPDDQECGHCIQKIKKHLVVSIESTIYLCLPHHEPFVDGHCYIRSRNHIRCTVETEENCLTEILGLRKKLCEIFKSQKKGVVFTEMFFKKGRNKHFQIECFPIKQKYMADVKMYFKKAILECEKEWSMNKKLVEMKDKCITKSLPKGLSYFWVSFGPSNDSYGHVIEDEQDFSRNFAYEVIAGLLDIDRFKYTKPRNESFDEQFQRVSKFKQIWKQNDETGDTPLLTDD</sequence>